<dbReference type="InterPro" id="IPR014469">
    <property type="entry name" value="DUF2271"/>
</dbReference>
<protein>
    <submittedName>
        <fullName evidence="1">DUF2271 domain-containing protein</fullName>
    </submittedName>
</protein>
<reference evidence="1 2" key="1">
    <citation type="submission" date="2019-02" db="EMBL/GenBank/DDBJ databases">
        <title>Marinobacter halodurans sp. nov., a marine bacterium isolated from sea tidal flat.</title>
        <authorList>
            <person name="Yoo Y."/>
            <person name="Lee D.W."/>
            <person name="Kim B.S."/>
            <person name="Kim J.-J."/>
        </authorList>
    </citation>
    <scope>NUCLEOTIDE SEQUENCE [LARGE SCALE GENOMIC DNA]</scope>
    <source>
        <strain evidence="1 2">YJ-S3-2</strain>
    </source>
</reference>
<dbReference type="RefSeq" id="WP_131480292.1">
    <property type="nucleotide sequence ID" value="NZ_SJDL01000007.1"/>
</dbReference>
<accession>A0ABY1ZS36</accession>
<name>A0ABY1ZS36_9GAMM</name>
<evidence type="ECO:0000313" key="2">
    <source>
        <dbReference type="Proteomes" id="UP000313645"/>
    </source>
</evidence>
<gene>
    <name evidence="1" type="ORF">EZI54_06040</name>
</gene>
<keyword evidence="2" id="KW-1185">Reference proteome</keyword>
<sequence>MSAPASATEVTFTAKLNNYYGNDAYLALYLTDRNGQYQRTLWVAGRHAKYYRHLRQWARAGGQSRSEYDGRTGASVQSGHILKVTADLPDSLIDAGYDVRIDSAVEDFRESPSDVVTPLTRDGAGQPVAGRGFVDSFRYDFR</sequence>
<dbReference type="Proteomes" id="UP000313645">
    <property type="component" value="Unassembled WGS sequence"/>
</dbReference>
<evidence type="ECO:0000313" key="1">
    <source>
        <dbReference type="EMBL" id="TBW57723.1"/>
    </source>
</evidence>
<comment type="caution">
    <text evidence="1">The sequence shown here is derived from an EMBL/GenBank/DDBJ whole genome shotgun (WGS) entry which is preliminary data.</text>
</comment>
<dbReference type="Pfam" id="PF10029">
    <property type="entry name" value="DUF2271"/>
    <property type="match status" value="1"/>
</dbReference>
<dbReference type="EMBL" id="SJDL01000007">
    <property type="protein sequence ID" value="TBW57723.1"/>
    <property type="molecule type" value="Genomic_DNA"/>
</dbReference>
<proteinExistence type="predicted"/>
<organism evidence="1 2">
    <name type="scientific">Marinobacter halodurans</name>
    <dbReference type="NCBI Taxonomy" id="2528979"/>
    <lineage>
        <taxon>Bacteria</taxon>
        <taxon>Pseudomonadati</taxon>
        <taxon>Pseudomonadota</taxon>
        <taxon>Gammaproteobacteria</taxon>
        <taxon>Pseudomonadales</taxon>
        <taxon>Marinobacteraceae</taxon>
        <taxon>Marinobacter</taxon>
    </lineage>
</organism>